<dbReference type="Pfam" id="PF00645">
    <property type="entry name" value="zf-PARP"/>
    <property type="match status" value="1"/>
</dbReference>
<keyword evidence="3" id="KW-0863">Zinc-finger</keyword>
<keyword evidence="5" id="KW-0539">Nucleus</keyword>
<dbReference type="AlphaFoldDB" id="A0A8H7SP39"/>
<dbReference type="GO" id="GO:0008270">
    <property type="term" value="F:zinc ion binding"/>
    <property type="evidence" value="ECO:0007669"/>
    <property type="project" value="UniProtKB-KW"/>
</dbReference>
<keyword evidence="9" id="KW-1185">Reference proteome</keyword>
<name>A0A8H7SP39_9FUNG</name>
<evidence type="ECO:0000256" key="3">
    <source>
        <dbReference type="ARBA" id="ARBA00022771"/>
    </source>
</evidence>
<reference evidence="8" key="1">
    <citation type="submission" date="2021-01" db="EMBL/GenBank/DDBJ databases">
        <title>Metabolic potential, ecology and presence of endohyphal bacteria is reflected in genomic diversity of Mucoromycotina.</title>
        <authorList>
            <person name="Muszewska A."/>
            <person name="Okrasinska A."/>
            <person name="Steczkiewicz K."/>
            <person name="Drgas O."/>
            <person name="Orlowska M."/>
            <person name="Perlinska-Lenart U."/>
            <person name="Aleksandrzak-Piekarczyk T."/>
            <person name="Szatraj K."/>
            <person name="Zielenkiewicz U."/>
            <person name="Pilsyk S."/>
            <person name="Malc E."/>
            <person name="Mieczkowski P."/>
            <person name="Kruszewska J.S."/>
            <person name="Biernat P."/>
            <person name="Pawlowska J."/>
        </authorList>
    </citation>
    <scope>NUCLEOTIDE SEQUENCE</scope>
    <source>
        <strain evidence="8">WA0000018081</strain>
    </source>
</reference>
<feature type="compositionally biased region" description="Basic and acidic residues" evidence="6">
    <location>
        <begin position="190"/>
        <end position="202"/>
    </location>
</feature>
<dbReference type="GO" id="GO:0003677">
    <property type="term" value="F:DNA binding"/>
    <property type="evidence" value="ECO:0007669"/>
    <property type="project" value="InterPro"/>
</dbReference>
<dbReference type="Gene3D" id="3.30.1740.10">
    <property type="entry name" value="Zinc finger, PARP-type"/>
    <property type="match status" value="1"/>
</dbReference>
<dbReference type="PROSITE" id="PS50064">
    <property type="entry name" value="ZF_PARP_2"/>
    <property type="match status" value="1"/>
</dbReference>
<dbReference type="InterPro" id="IPR001510">
    <property type="entry name" value="Znf_PARP"/>
</dbReference>
<evidence type="ECO:0000313" key="8">
    <source>
        <dbReference type="EMBL" id="KAG2231568.1"/>
    </source>
</evidence>
<comment type="subcellular location">
    <subcellularLocation>
        <location evidence="1">Nucleus</location>
    </subcellularLocation>
</comment>
<evidence type="ECO:0000313" key="9">
    <source>
        <dbReference type="Proteomes" id="UP000613177"/>
    </source>
</evidence>
<dbReference type="SUPFAM" id="SSF57716">
    <property type="entry name" value="Glucocorticoid receptor-like (DNA-binding domain)"/>
    <property type="match status" value="1"/>
</dbReference>
<dbReference type="InterPro" id="IPR036957">
    <property type="entry name" value="Znf_PARP_sf"/>
</dbReference>
<proteinExistence type="predicted"/>
<evidence type="ECO:0000256" key="2">
    <source>
        <dbReference type="ARBA" id="ARBA00022723"/>
    </source>
</evidence>
<evidence type="ECO:0000256" key="4">
    <source>
        <dbReference type="ARBA" id="ARBA00022833"/>
    </source>
</evidence>
<comment type="caution">
    <text evidence="8">The sequence shown here is derived from an EMBL/GenBank/DDBJ whole genome shotgun (WGS) entry which is preliminary data.</text>
</comment>
<keyword evidence="2" id="KW-0479">Metal-binding</keyword>
<feature type="compositionally biased region" description="Polar residues" evidence="6">
    <location>
        <begin position="117"/>
        <end position="127"/>
    </location>
</feature>
<dbReference type="GO" id="GO:0005634">
    <property type="term" value="C:nucleus"/>
    <property type="evidence" value="ECO:0007669"/>
    <property type="project" value="UniProtKB-SubCell"/>
</dbReference>
<sequence length="246" mass="28077">MSYRLEYAKSDRSACNGPKSSCPSEDYNIAKGELRLGVEVLNIHGIKWRHWYCTTPKVIENMKSDFSDPSEINGWQDLRPEDQERVQRAWEEGEIPENERPESTKEHAAANKRKHTNTPVATETTTQDNKNKDKEEEVKKETHPKSAVKGTREKSGKQEVSIQEPATKKTKTIPEEPKVASFATRNKKVNLREKKSRGEPIRRSSRITANKKEPVKEELEEPVATPNRKRTSTKATDVASKKAKKN</sequence>
<dbReference type="EMBL" id="JAEPRE010000145">
    <property type="protein sequence ID" value="KAG2231568.1"/>
    <property type="molecule type" value="Genomic_DNA"/>
</dbReference>
<gene>
    <name evidence="8" type="ORF">INT48_002984</name>
</gene>
<dbReference type="Proteomes" id="UP000613177">
    <property type="component" value="Unassembled WGS sequence"/>
</dbReference>
<dbReference type="SMART" id="SM01336">
    <property type="entry name" value="zf-PARP"/>
    <property type="match status" value="1"/>
</dbReference>
<protein>
    <recommendedName>
        <fullName evidence="7">PARP-type domain-containing protein</fullName>
    </recommendedName>
</protein>
<feature type="compositionally biased region" description="Basic and acidic residues" evidence="6">
    <location>
        <begin position="129"/>
        <end position="157"/>
    </location>
</feature>
<organism evidence="8 9">
    <name type="scientific">Thamnidium elegans</name>
    <dbReference type="NCBI Taxonomy" id="101142"/>
    <lineage>
        <taxon>Eukaryota</taxon>
        <taxon>Fungi</taxon>
        <taxon>Fungi incertae sedis</taxon>
        <taxon>Mucoromycota</taxon>
        <taxon>Mucoromycotina</taxon>
        <taxon>Mucoromycetes</taxon>
        <taxon>Mucorales</taxon>
        <taxon>Mucorineae</taxon>
        <taxon>Mucoraceae</taxon>
        <taxon>Thamnidium</taxon>
    </lineage>
</organism>
<feature type="compositionally biased region" description="Basic and acidic residues" evidence="6">
    <location>
        <begin position="78"/>
        <end position="109"/>
    </location>
</feature>
<evidence type="ECO:0000259" key="7">
    <source>
        <dbReference type="PROSITE" id="PS50064"/>
    </source>
</evidence>
<feature type="region of interest" description="Disordered" evidence="6">
    <location>
        <begin position="70"/>
        <end position="246"/>
    </location>
</feature>
<feature type="domain" description="PARP-type" evidence="7">
    <location>
        <begin position="3"/>
        <end position="94"/>
    </location>
</feature>
<keyword evidence="4" id="KW-0862">Zinc</keyword>
<evidence type="ECO:0000256" key="6">
    <source>
        <dbReference type="SAM" id="MobiDB-lite"/>
    </source>
</evidence>
<accession>A0A8H7SP39</accession>
<evidence type="ECO:0000256" key="5">
    <source>
        <dbReference type="ARBA" id="ARBA00023242"/>
    </source>
</evidence>
<evidence type="ECO:0000256" key="1">
    <source>
        <dbReference type="ARBA" id="ARBA00004123"/>
    </source>
</evidence>